<sequence length="912" mass="99392">MKNMLLKFGAAVLFVSAIFFAGCAGSPDDGNKIAQAVEPGTIGQPPESLFAASKLAQEIDHADSKVILFYYRPDGKYADWGLWLWKTGGDGGPGYAATKGNAVSRTIDGKTIAYWDISTLTSSLTDIQSVIATNDKLNFIVRDADWNKDVNDDRFMSLTDGKHFMVINKDPSVYSVEPTFDPSLVSAATEDVDIIKLKLSVKFGLETSAASNGFVLKSEYGEEISVVDVKNYDYKSSSDRSNNFADTLYIKAGGNLDPSKKWFISHPKFKPSTGLEVGMTAATKAQYGDYEYPGTDLGLTLNGTTASFKTWAPLASDVKLLLFNNSNSLETPAHIQNMTKDGNGIWSASNVNVASYKYYKFRITNGGVSNDVCDIYAKVAGADSVAAQIADINSDTSAIPSGAHYGTKENYKNPFGNNGTQTKSYTDAVIYEMHIRDWSKVENAATTGKYLEIANGTEVIAHLRDLGVTHVQLLPVFDYAEKNSNTDYNWGYNPYHYNVPEGRYVSAGYTDGTQAVLELRTLINKLHEAGIAVIMDVVYNHTSGTGTDSLYDMTAPYYYYNMAADGTYINGSGCGNEIDTAAPMSKKYIVESLKHWMLDYHMNGFRFDLMGCIEKSTMKEIYRELSAIDKNVMVYGEPWTGGTSGVKNGITAGTKGSIDDCADTAYSNNGVACFDDDFRNAIKGAEFGGFKLGHVQGTFGDPAVIKGLLGSKQDVDVIGRFINYVECHDNYTLFDKLAISHSYTTPPKAPVDLFGKIGAAGLKDVKKQDMLAAAYVFLAQGTPFINGGQEFLRTKQGDENSYNKPDEINAIDLGFKTTYSDVYNMYKGLIALRKGNHDAFGANSSATAEKVKAGLTKYATKDFLVYFNATAEKQSISHEGYTKLIDVSSGSVTESSTIPSEVAAKSFIILKK</sequence>
<dbReference type="SUPFAM" id="SSF81296">
    <property type="entry name" value="E set domains"/>
    <property type="match status" value="1"/>
</dbReference>
<dbReference type="CDD" id="cd11341">
    <property type="entry name" value="AmyAc_Pullulanase_LD-like"/>
    <property type="match status" value="1"/>
</dbReference>
<protein>
    <recommendedName>
        <fullName evidence="6">pullulanase</fullName>
        <ecNumber evidence="6">3.2.1.41</ecNumber>
    </recommendedName>
    <alternativeName>
        <fullName evidence="7">Alpha-dextrin endo-1,6-alpha-glucosidase</fullName>
    </alternativeName>
    <alternativeName>
        <fullName evidence="8">Pullulan 6-glucanohydrolase</fullName>
    </alternativeName>
</protein>
<keyword evidence="14" id="KW-1185">Reference proteome</keyword>
<evidence type="ECO:0000259" key="10">
    <source>
        <dbReference type="SMART" id="SM00642"/>
    </source>
</evidence>
<accession>U2MRQ5</accession>
<dbReference type="GO" id="GO:0005975">
    <property type="term" value="P:carbohydrate metabolic process"/>
    <property type="evidence" value="ECO:0007669"/>
    <property type="project" value="InterPro"/>
</dbReference>
<dbReference type="eggNOG" id="COG1523">
    <property type="taxonomic scope" value="Bacteria"/>
</dbReference>
<evidence type="ECO:0000256" key="7">
    <source>
        <dbReference type="ARBA" id="ARBA00029618"/>
    </source>
</evidence>
<feature type="signal peptide" evidence="9">
    <location>
        <begin position="1"/>
        <end position="21"/>
    </location>
</feature>
<dbReference type="PANTHER" id="PTHR43002">
    <property type="entry name" value="GLYCOGEN DEBRANCHING ENZYME"/>
    <property type="match status" value="1"/>
</dbReference>
<gene>
    <name evidence="12" type="ORF">HMPREF0860_2338</name>
    <name evidence="11" type="ORF">HMPREF1325_2088</name>
</gene>
<reference evidence="13 14" key="1">
    <citation type="submission" date="2013-08" db="EMBL/GenBank/DDBJ databases">
        <authorList>
            <person name="Durkin A.S."/>
            <person name="Haft D.R."/>
            <person name="McCorrison J."/>
            <person name="Torralba M."/>
            <person name="Gillis M."/>
            <person name="Haft D.H."/>
            <person name="Methe B."/>
            <person name="Sutton G."/>
            <person name="Nelson K.E."/>
        </authorList>
    </citation>
    <scope>NUCLEOTIDE SEQUENCE [LARGE SCALE GENOMIC DNA]</scope>
    <source>
        <strain evidence="12 14">ATCC 35536</strain>
        <strain evidence="11 13">VPI DR56BR1116</strain>
    </source>
</reference>
<evidence type="ECO:0000256" key="6">
    <source>
        <dbReference type="ARBA" id="ARBA00024062"/>
    </source>
</evidence>
<comment type="catalytic activity">
    <reaction evidence="5">
        <text>Hydrolysis of (1-&gt;6)-alpha-D-glucosidic linkages in pullulan, amylopectin and glycogen, and in the alpha- and beta-limit dextrins of amylopectin and glycogen.</text>
        <dbReference type="EC" id="3.2.1.41"/>
    </reaction>
</comment>
<dbReference type="OrthoDB" id="9761875at2"/>
<dbReference type="Proteomes" id="UP000016646">
    <property type="component" value="Unassembled WGS sequence"/>
</dbReference>
<name>U2MRQ5_TRESO</name>
<dbReference type="Gene3D" id="2.60.40.1110">
    <property type="match status" value="1"/>
</dbReference>
<dbReference type="RefSeq" id="WP_021330306.1">
    <property type="nucleotide sequence ID" value="NZ_AUZJ01000034.1"/>
</dbReference>
<comment type="caution">
    <text evidence="11">The sequence shown here is derived from an EMBL/GenBank/DDBJ whole genome shotgun (WGS) entry which is preliminary data.</text>
</comment>
<dbReference type="InterPro" id="IPR017853">
    <property type="entry name" value="GH"/>
</dbReference>
<dbReference type="GO" id="GO:0051060">
    <property type="term" value="F:pullulanase activity"/>
    <property type="evidence" value="ECO:0007669"/>
    <property type="project" value="UniProtKB-EC"/>
</dbReference>
<keyword evidence="3" id="KW-0378">Hydrolase</keyword>
<dbReference type="Pfam" id="PF03714">
    <property type="entry name" value="PUD"/>
    <property type="match status" value="1"/>
</dbReference>
<dbReference type="STRING" id="1125725.HMPREF1325_2088"/>
<dbReference type="InterPro" id="IPR014756">
    <property type="entry name" value="Ig_E-set"/>
</dbReference>
<dbReference type="GO" id="GO:0030246">
    <property type="term" value="F:carbohydrate binding"/>
    <property type="evidence" value="ECO:0007669"/>
    <property type="project" value="InterPro"/>
</dbReference>
<evidence type="ECO:0000256" key="3">
    <source>
        <dbReference type="ARBA" id="ARBA00022801"/>
    </source>
</evidence>
<dbReference type="PATRIC" id="fig|1125725.3.peg.1340"/>
<evidence type="ECO:0000256" key="5">
    <source>
        <dbReference type="ARBA" id="ARBA00023965"/>
    </source>
</evidence>
<dbReference type="CDD" id="cd02860">
    <property type="entry name" value="E_set_Pullulanase"/>
    <property type="match status" value="1"/>
</dbReference>
<dbReference type="EC" id="3.2.1.41" evidence="6"/>
<dbReference type="CDD" id="cd10315">
    <property type="entry name" value="CBM41_pullulanase"/>
    <property type="match status" value="1"/>
</dbReference>
<evidence type="ECO:0000256" key="2">
    <source>
        <dbReference type="ARBA" id="ARBA00022729"/>
    </source>
</evidence>
<dbReference type="PROSITE" id="PS51257">
    <property type="entry name" value="PROKAR_LIPOPROTEIN"/>
    <property type="match status" value="1"/>
</dbReference>
<evidence type="ECO:0000256" key="8">
    <source>
        <dbReference type="ARBA" id="ARBA00031076"/>
    </source>
</evidence>
<evidence type="ECO:0000256" key="4">
    <source>
        <dbReference type="ARBA" id="ARBA00023295"/>
    </source>
</evidence>
<dbReference type="AlphaFoldDB" id="U2MRQ5"/>
<evidence type="ECO:0000256" key="9">
    <source>
        <dbReference type="SAM" id="SignalP"/>
    </source>
</evidence>
<organism evidence="11 13">
    <name type="scientific">Treponema socranskii subsp. socranskii VPI DR56BR1116 = ATCC 35536</name>
    <dbReference type="NCBI Taxonomy" id="1125725"/>
    <lineage>
        <taxon>Bacteria</taxon>
        <taxon>Pseudomonadati</taxon>
        <taxon>Spirochaetota</taxon>
        <taxon>Spirochaetia</taxon>
        <taxon>Spirochaetales</taxon>
        <taxon>Treponemataceae</taxon>
        <taxon>Treponema</taxon>
    </lineage>
</organism>
<dbReference type="InterPro" id="IPR006047">
    <property type="entry name" value="GH13_cat_dom"/>
</dbReference>
<dbReference type="Gene3D" id="3.20.20.80">
    <property type="entry name" value="Glycosidases"/>
    <property type="match status" value="1"/>
</dbReference>
<dbReference type="EMBL" id="AUZJ01000034">
    <property type="protein sequence ID" value="ERF60718.1"/>
    <property type="molecule type" value="Genomic_DNA"/>
</dbReference>
<evidence type="ECO:0000313" key="13">
    <source>
        <dbReference type="Proteomes" id="UP000016412"/>
    </source>
</evidence>
<evidence type="ECO:0000313" key="11">
    <source>
        <dbReference type="EMBL" id="ERF60718.1"/>
    </source>
</evidence>
<dbReference type="InterPro" id="IPR004193">
    <property type="entry name" value="Glyco_hydro_13_N"/>
</dbReference>
<dbReference type="Proteomes" id="UP000016412">
    <property type="component" value="Unassembled WGS sequence"/>
</dbReference>
<evidence type="ECO:0000313" key="14">
    <source>
        <dbReference type="Proteomes" id="UP000016646"/>
    </source>
</evidence>
<dbReference type="InterPro" id="IPR005323">
    <property type="entry name" value="CBM41_pullulanase"/>
</dbReference>
<dbReference type="Pfam" id="PF02922">
    <property type="entry name" value="CBM_48"/>
    <property type="match status" value="1"/>
</dbReference>
<keyword evidence="4" id="KW-0326">Glycosidase</keyword>
<feature type="domain" description="Glycosyl hydrolase family 13 catalytic" evidence="10">
    <location>
        <begin position="419"/>
        <end position="833"/>
    </location>
</feature>
<comment type="similarity">
    <text evidence="1">Belongs to the glycosyl hydrolase 13 family.</text>
</comment>
<dbReference type="InterPro" id="IPR013784">
    <property type="entry name" value="Carb-bd-like_fold"/>
</dbReference>
<keyword evidence="2 9" id="KW-0732">Signal</keyword>
<evidence type="ECO:0000256" key="1">
    <source>
        <dbReference type="ARBA" id="ARBA00008061"/>
    </source>
</evidence>
<dbReference type="InterPro" id="IPR013783">
    <property type="entry name" value="Ig-like_fold"/>
</dbReference>
<dbReference type="SUPFAM" id="SSF51445">
    <property type="entry name" value="(Trans)glycosidases"/>
    <property type="match status" value="1"/>
</dbReference>
<dbReference type="Gene3D" id="2.60.40.10">
    <property type="entry name" value="Immunoglobulins"/>
    <property type="match status" value="1"/>
</dbReference>
<feature type="chain" id="PRO_5004631175" description="pullulanase" evidence="9">
    <location>
        <begin position="22"/>
        <end position="912"/>
    </location>
</feature>
<dbReference type="SUPFAM" id="SSF49452">
    <property type="entry name" value="Starch-binding domain-like"/>
    <property type="match status" value="1"/>
</dbReference>
<dbReference type="SMART" id="SM00642">
    <property type="entry name" value="Aamy"/>
    <property type="match status" value="1"/>
</dbReference>
<dbReference type="Pfam" id="PF00128">
    <property type="entry name" value="Alpha-amylase"/>
    <property type="match status" value="1"/>
</dbReference>
<proteinExistence type="inferred from homology"/>
<evidence type="ECO:0000313" key="12">
    <source>
        <dbReference type="EMBL" id="ERK04335.1"/>
    </source>
</evidence>
<dbReference type="EMBL" id="AVQI01000025">
    <property type="protein sequence ID" value="ERK04335.1"/>
    <property type="molecule type" value="Genomic_DNA"/>
</dbReference>